<accession>A0AC34Q1X1</accession>
<dbReference type="WBParaSite" id="JU765_v2.g12155.t1">
    <property type="protein sequence ID" value="JU765_v2.g12155.t1"/>
    <property type="gene ID" value="JU765_v2.g12155"/>
</dbReference>
<protein>
    <submittedName>
        <fullName evidence="2">Uncharacterized protein</fullName>
    </submittedName>
</protein>
<evidence type="ECO:0000313" key="1">
    <source>
        <dbReference type="Proteomes" id="UP000887576"/>
    </source>
</evidence>
<name>A0AC34Q1X1_9BILA</name>
<organism evidence="1 2">
    <name type="scientific">Panagrolaimus sp. JU765</name>
    <dbReference type="NCBI Taxonomy" id="591449"/>
    <lineage>
        <taxon>Eukaryota</taxon>
        <taxon>Metazoa</taxon>
        <taxon>Ecdysozoa</taxon>
        <taxon>Nematoda</taxon>
        <taxon>Chromadorea</taxon>
        <taxon>Rhabditida</taxon>
        <taxon>Tylenchina</taxon>
        <taxon>Panagrolaimomorpha</taxon>
        <taxon>Panagrolaimoidea</taxon>
        <taxon>Panagrolaimidae</taxon>
        <taxon>Panagrolaimus</taxon>
    </lineage>
</organism>
<evidence type="ECO:0000313" key="2">
    <source>
        <dbReference type="WBParaSite" id="JU765_v2.g12155.t1"/>
    </source>
</evidence>
<proteinExistence type="predicted"/>
<dbReference type="Proteomes" id="UP000887576">
    <property type="component" value="Unplaced"/>
</dbReference>
<reference evidence="2" key="1">
    <citation type="submission" date="2022-11" db="UniProtKB">
        <authorList>
            <consortium name="WormBaseParasite"/>
        </authorList>
    </citation>
    <scope>IDENTIFICATION</scope>
</reference>
<sequence length="1548" mass="174281">MVVSGAVKAGAVLGAIVVVAVLAVSVVTLVKVFDLKNDNTVIISTVAPVSTVGKNVYTPSPLNSQKYQEAANYFAKSVDTSVNPCDDFYQYACGKYNDSLSFDVADNANYQQMADAFNSASGSDSFSVKQVKTMFAQCVAANKNWGSIVGNGQIIRDTVNAFKQNTNFNFPLFDNSNDPWPSASALGTALGYLSGYMGIDTLVTPFVDTNWKDPAGSQSYLLYIDQSTLTLPWTYYVGKTWSITKPALSDAIRTVFGNYSTTQNLPLNTNALNADIEAILNFEYMIANNYSTDDVTRWQQSRMYNLFNSTKFTAMYPKIDINAYLKQLTHFSPDATNLVAKADFTFGLAEPQRLTELNIAFLTGFNNAVTPRTFYNYLYFRLMYANRNYFPSTALTDEFLEKYRLHRPIRGRPKFVPNPKLKHMLSKDVDPITLGCVDDTVFSLPYANARVFIDKIYPTAESRTKIRQSVRKVVDGILIGMQSMLDQLSWMTSASKLGAYQKIQNLIRNVAYPDFITNNTLLDAYHSKLQDFSNQNYYQISNLIRAFSMRTSFDLLLRTDGVTRTDWNGSPGTVNAWYQPELNSITFPAAILRQPYFDPEWPSSVNFGSMGVIAGHELTHAFDSSGTQWDGTGQLYGWMDNVSQISFNNMTNCVANEYSKFCPLDQQSYAPNCINGQQTVGENVADNGGIHSAYRAYRNAINYAGSEPLLPGDLISQFTHDQLFFLSFAQVWCQAPPSPSSLYRQILVDPHSPSKYRVFGTIKNYPGFKNAFHCPTGATYSPTDHCNIWISDVNVTNSSSGSVDLLNVPKPDIVKEDKVQFVKYSEAQQYFQYSLNLTADPCNDFYNYACGSYQQPLSFTVYRNRNYDTMAQQLETISQPGYNGNMASSTAIKKTVMFYNQCKTARNNLNALIKDGQVVKSVLDEFSTYTGLAFNWFDNSAANKPDSKTLAKALAFLSVKYGVNTLVTPLQDTNPRNDSRFKGYVLYIDQNSAFYSKSYYQPGAWTKTLPAYTSNAVALFKNYGDSIKANYNIHDVAKSIDAVIDFEHTLATTYSTDDITRRTFLRSWNPTTVSAITAKFLDWNTYVSEIASLSGVNFVDSSTVANYYVSLFEPTQITNMDTFLNTVNGDTIVKYLYFRLLLSQQEFVYVGNSTSKYVRVYPREETSHEIGRRFPRKDPFESAETDFTPRQCAYETLANLQYANARVFTEVLYPTQDSRTKIKTDTTKVITAIKNAMQSMLDDLTWLDATSRLGARSKVENLVINIAYPDFILDNAALDNYHNALNFANTDNYFAMLRKLTVFNQYQNFIYLTRNTVDRHDFLGPPGTVNAWYQPELNSITIPEGILQQPYYDTDWPASVKFGALGVIVGHELGHAFDDQGVQWDGFGQLNLWMTNTSYQSFTDMAKCVVDEYSNFQPLNASVYSPSHLNGANTQGENIADNGGIHSGYRSYRKWIALNGPDPQLPDRILSQFNHDQLFFLSFSQVWCQMPPTPDEIYKQILVDVHSPSKYRVLGTIQNFPAFRTAFNCPVNSVYAPLKHCYVWVPSS</sequence>